<dbReference type="InterPro" id="IPR011611">
    <property type="entry name" value="PfkB_dom"/>
</dbReference>
<dbReference type="InterPro" id="IPR050306">
    <property type="entry name" value="PfkB_Carbo_kinase"/>
</dbReference>
<dbReference type="PROSITE" id="PS00584">
    <property type="entry name" value="PFKB_KINASES_2"/>
    <property type="match status" value="1"/>
</dbReference>
<keyword evidence="8" id="KW-1185">Reference proteome</keyword>
<proteinExistence type="inferred from homology"/>
<reference evidence="7 8" key="1">
    <citation type="submission" date="2024-04" db="EMBL/GenBank/DDBJ databases">
        <title>Draft genome sequence of Sessilibacter corallicola NBRC 116591.</title>
        <authorList>
            <person name="Miyakawa T."/>
            <person name="Kusuya Y."/>
            <person name="Miura T."/>
        </authorList>
    </citation>
    <scope>NUCLEOTIDE SEQUENCE [LARGE SCALE GENOMIC DNA]</scope>
    <source>
        <strain evidence="7 8">KU-00831-HH</strain>
    </source>
</reference>
<keyword evidence="2" id="KW-0808">Transferase</keyword>
<evidence type="ECO:0000256" key="4">
    <source>
        <dbReference type="ARBA" id="ARBA00022777"/>
    </source>
</evidence>
<dbReference type="InterPro" id="IPR002173">
    <property type="entry name" value="Carboh/pur_kinase_PfkB_CS"/>
</dbReference>
<comment type="similarity">
    <text evidence="1">Belongs to the carbohydrate kinase PfkB family.</text>
</comment>
<evidence type="ECO:0000256" key="5">
    <source>
        <dbReference type="ARBA" id="ARBA00022840"/>
    </source>
</evidence>
<dbReference type="Gene3D" id="3.40.1190.20">
    <property type="match status" value="1"/>
</dbReference>
<evidence type="ECO:0000259" key="6">
    <source>
        <dbReference type="Pfam" id="PF00294"/>
    </source>
</evidence>
<evidence type="ECO:0000313" key="8">
    <source>
        <dbReference type="Proteomes" id="UP001465153"/>
    </source>
</evidence>
<dbReference type="PANTHER" id="PTHR43085:SF1">
    <property type="entry name" value="PSEUDOURIDINE KINASE-RELATED"/>
    <property type="match status" value="1"/>
</dbReference>
<sequence>MSIGIIGESLIDMIPLDNGTLQPLVGGSPFNVARAVGRLQSPSVYLSPLSKDRFGDLLCETLVHDNVQISSSTRSSKPTSLAVVSKNKAGQPAYSLYREGVADRDFSVEAILARMPHDLTVIHTGSLAIVPADIEKIRQILLNARERGITVSVDINTRPGVVDNTQNYINAVKSIIPLCDIIKASDEDLEFLGLKGSPEQLCEQLMLAMNGGVSAVTLGSEGAIAFNGSDFVRHPGFKLDQITDTVGAGDCFQAGILTSLYESGYLNPTALQALPESKIAEALHQGCACAALNVMRQGCNPPTKEELITFLNTVSPLTSN</sequence>
<protein>
    <submittedName>
        <fullName evidence="7">Carbohydrate kinase</fullName>
    </submittedName>
</protein>
<dbReference type="GO" id="GO:0016301">
    <property type="term" value="F:kinase activity"/>
    <property type="evidence" value="ECO:0007669"/>
    <property type="project" value="UniProtKB-KW"/>
</dbReference>
<dbReference type="EMBL" id="BAABWN010000011">
    <property type="protein sequence ID" value="GAA6169376.1"/>
    <property type="molecule type" value="Genomic_DNA"/>
</dbReference>
<evidence type="ECO:0000256" key="1">
    <source>
        <dbReference type="ARBA" id="ARBA00010688"/>
    </source>
</evidence>
<feature type="domain" description="Carbohydrate kinase PfkB" evidence="6">
    <location>
        <begin position="6"/>
        <end position="303"/>
    </location>
</feature>
<keyword evidence="5" id="KW-0067">ATP-binding</keyword>
<dbReference type="Proteomes" id="UP001465153">
    <property type="component" value="Unassembled WGS sequence"/>
</dbReference>
<comment type="caution">
    <text evidence="7">The sequence shown here is derived from an EMBL/GenBank/DDBJ whole genome shotgun (WGS) entry which is preliminary data.</text>
</comment>
<evidence type="ECO:0000256" key="3">
    <source>
        <dbReference type="ARBA" id="ARBA00022741"/>
    </source>
</evidence>
<dbReference type="InterPro" id="IPR029056">
    <property type="entry name" value="Ribokinase-like"/>
</dbReference>
<organism evidence="7 8">
    <name type="scientific">Sessilibacter corallicola</name>
    <dbReference type="NCBI Taxonomy" id="2904075"/>
    <lineage>
        <taxon>Bacteria</taxon>
        <taxon>Pseudomonadati</taxon>
        <taxon>Pseudomonadota</taxon>
        <taxon>Gammaproteobacteria</taxon>
        <taxon>Cellvibrionales</taxon>
        <taxon>Cellvibrionaceae</taxon>
        <taxon>Sessilibacter</taxon>
    </lineage>
</organism>
<keyword evidence="3" id="KW-0547">Nucleotide-binding</keyword>
<gene>
    <name evidence="7" type="ORF">NBRC116591_31870</name>
</gene>
<name>A0ABQ0ACL7_9GAMM</name>
<dbReference type="PANTHER" id="PTHR43085">
    <property type="entry name" value="HEXOKINASE FAMILY MEMBER"/>
    <property type="match status" value="1"/>
</dbReference>
<evidence type="ECO:0000313" key="7">
    <source>
        <dbReference type="EMBL" id="GAA6169376.1"/>
    </source>
</evidence>
<evidence type="ECO:0000256" key="2">
    <source>
        <dbReference type="ARBA" id="ARBA00022679"/>
    </source>
</evidence>
<keyword evidence="4 7" id="KW-0418">Kinase</keyword>
<dbReference type="SUPFAM" id="SSF53613">
    <property type="entry name" value="Ribokinase-like"/>
    <property type="match status" value="1"/>
</dbReference>
<dbReference type="RefSeq" id="WP_353303909.1">
    <property type="nucleotide sequence ID" value="NZ_BAABWN010000011.1"/>
</dbReference>
<dbReference type="Pfam" id="PF00294">
    <property type="entry name" value="PfkB"/>
    <property type="match status" value="1"/>
</dbReference>
<accession>A0ABQ0ACL7</accession>
<dbReference type="CDD" id="cd01167">
    <property type="entry name" value="bac_FRK"/>
    <property type="match status" value="1"/>
</dbReference>